<dbReference type="RefSeq" id="WP_380017552.1">
    <property type="nucleotide sequence ID" value="NZ_JBHLYR010000105.1"/>
</dbReference>
<name>A0ABV6BAT2_9DEIO</name>
<accession>A0ABV6BAT2</accession>
<proteinExistence type="predicted"/>
<evidence type="ECO:0000313" key="2">
    <source>
        <dbReference type="Proteomes" id="UP001589733"/>
    </source>
</evidence>
<reference evidence="1 2" key="1">
    <citation type="submission" date="2024-09" db="EMBL/GenBank/DDBJ databases">
        <authorList>
            <person name="Sun Q."/>
            <person name="Mori K."/>
        </authorList>
    </citation>
    <scope>NUCLEOTIDE SEQUENCE [LARGE SCALE GENOMIC DNA]</scope>
    <source>
        <strain evidence="1 2">JCM 13503</strain>
    </source>
</reference>
<dbReference type="EMBL" id="JBHLYR010000105">
    <property type="protein sequence ID" value="MFB9995526.1"/>
    <property type="molecule type" value="Genomic_DNA"/>
</dbReference>
<keyword evidence="2" id="KW-1185">Reference proteome</keyword>
<evidence type="ECO:0000313" key="1">
    <source>
        <dbReference type="EMBL" id="MFB9995526.1"/>
    </source>
</evidence>
<protein>
    <submittedName>
        <fullName evidence="1">Uncharacterized protein</fullName>
    </submittedName>
</protein>
<comment type="caution">
    <text evidence="1">The sequence shown here is derived from an EMBL/GenBank/DDBJ whole genome shotgun (WGS) entry which is preliminary data.</text>
</comment>
<gene>
    <name evidence="1" type="ORF">ACFFLM_26700</name>
</gene>
<organism evidence="1 2">
    <name type="scientific">Deinococcus oregonensis</name>
    <dbReference type="NCBI Taxonomy" id="1805970"/>
    <lineage>
        <taxon>Bacteria</taxon>
        <taxon>Thermotogati</taxon>
        <taxon>Deinococcota</taxon>
        <taxon>Deinococci</taxon>
        <taxon>Deinococcales</taxon>
        <taxon>Deinococcaceae</taxon>
        <taxon>Deinococcus</taxon>
    </lineage>
</organism>
<dbReference type="Proteomes" id="UP001589733">
    <property type="component" value="Unassembled WGS sequence"/>
</dbReference>
<sequence length="143" mass="16289">MTENTDTPATPSLSGECSNCTAPHAVLYFDPPYSPHYLCPECFRRQTLYDGANAQLELLLREAVAAWQSVWGETYPRPDLGERFHNLGDKLEEEEEAARQERRTRTMHIQPPMSAQQCREALECIERTRAPLLARRAALEEGI</sequence>